<proteinExistence type="predicted"/>
<dbReference type="InterPro" id="IPR050275">
    <property type="entry name" value="PGM_Phosphatase"/>
</dbReference>
<dbReference type="PANTHER" id="PTHR48100:SF1">
    <property type="entry name" value="HISTIDINE PHOSPHATASE FAMILY PROTEIN-RELATED"/>
    <property type="match status" value="1"/>
</dbReference>
<name>A0A7W8MAI7_9BURK</name>
<dbReference type="InterPro" id="IPR029033">
    <property type="entry name" value="His_PPase_superfam"/>
</dbReference>
<keyword evidence="1" id="KW-0378">Hydrolase</keyword>
<evidence type="ECO:0000313" key="1">
    <source>
        <dbReference type="EMBL" id="MBB5273179.1"/>
    </source>
</evidence>
<evidence type="ECO:0000313" key="2">
    <source>
        <dbReference type="Proteomes" id="UP000532440"/>
    </source>
</evidence>
<organism evidence="1 2">
    <name type="scientific">Quisquiliibacterium transsilvanicum</name>
    <dbReference type="NCBI Taxonomy" id="1549638"/>
    <lineage>
        <taxon>Bacteria</taxon>
        <taxon>Pseudomonadati</taxon>
        <taxon>Pseudomonadota</taxon>
        <taxon>Betaproteobacteria</taxon>
        <taxon>Burkholderiales</taxon>
        <taxon>Burkholderiaceae</taxon>
        <taxon>Quisquiliibacterium</taxon>
    </lineage>
</organism>
<dbReference type="Gene3D" id="3.40.50.1240">
    <property type="entry name" value="Phosphoglycerate mutase-like"/>
    <property type="match status" value="1"/>
</dbReference>
<gene>
    <name evidence="1" type="ORF">HNQ70_003207</name>
</gene>
<dbReference type="SUPFAM" id="SSF53254">
    <property type="entry name" value="Phosphoglycerate mutase-like"/>
    <property type="match status" value="1"/>
</dbReference>
<dbReference type="GO" id="GO:0043755">
    <property type="term" value="F:alpha-ribazole phosphatase activity"/>
    <property type="evidence" value="ECO:0007669"/>
    <property type="project" value="UniProtKB-EC"/>
</dbReference>
<keyword evidence="2" id="KW-1185">Reference proteome</keyword>
<dbReference type="EC" id="3.1.3.73" evidence="1"/>
<dbReference type="RefSeq" id="WP_183969515.1">
    <property type="nucleotide sequence ID" value="NZ_BAABEW010000024.1"/>
</dbReference>
<dbReference type="EMBL" id="JACHGB010000006">
    <property type="protein sequence ID" value="MBB5273179.1"/>
    <property type="molecule type" value="Genomic_DNA"/>
</dbReference>
<dbReference type="Proteomes" id="UP000532440">
    <property type="component" value="Unassembled WGS sequence"/>
</dbReference>
<dbReference type="AlphaFoldDB" id="A0A7W8MAI7"/>
<dbReference type="InterPro" id="IPR013078">
    <property type="entry name" value="His_Pase_superF_clade-1"/>
</dbReference>
<protein>
    <submittedName>
        <fullName evidence="1">Alpha-ribazole phosphatase</fullName>
        <ecNumber evidence="1">3.1.3.73</ecNumber>
    </submittedName>
</protein>
<reference evidence="1 2" key="1">
    <citation type="submission" date="2020-08" db="EMBL/GenBank/DDBJ databases">
        <title>Genomic Encyclopedia of Type Strains, Phase IV (KMG-IV): sequencing the most valuable type-strain genomes for metagenomic binning, comparative biology and taxonomic classification.</title>
        <authorList>
            <person name="Goeker M."/>
        </authorList>
    </citation>
    <scope>NUCLEOTIDE SEQUENCE [LARGE SCALE GENOMIC DNA]</scope>
    <source>
        <strain evidence="1 2">DSM 29781</strain>
    </source>
</reference>
<accession>A0A7W8MAI7</accession>
<dbReference type="SMART" id="SM00855">
    <property type="entry name" value="PGAM"/>
    <property type="match status" value="1"/>
</dbReference>
<sequence>MKLLLIRHPRPDVPEGTCYGRLDVAPQRAHLEESVRRLRERWLSGAHPPPAAVFSSPLQRCALLAGALAGDVWPQVRHDERIAEVHFGQWEGRPWAQLPRHEIDAWRADIANHRPPGGESLQDLASRLLSFADEHLPRDADPDAEVVLVTHVGVIQTLRRLLRSEPMTGFGATPVDYSSISTLVRRGDGYELESYNVAP</sequence>
<dbReference type="PANTHER" id="PTHR48100">
    <property type="entry name" value="BROAD-SPECIFICITY PHOSPHATASE YOR283W-RELATED"/>
    <property type="match status" value="1"/>
</dbReference>
<dbReference type="Pfam" id="PF00300">
    <property type="entry name" value="His_Phos_1"/>
    <property type="match status" value="1"/>
</dbReference>
<dbReference type="GO" id="GO:0005737">
    <property type="term" value="C:cytoplasm"/>
    <property type="evidence" value="ECO:0007669"/>
    <property type="project" value="TreeGrafter"/>
</dbReference>
<comment type="caution">
    <text evidence="1">The sequence shown here is derived from an EMBL/GenBank/DDBJ whole genome shotgun (WGS) entry which is preliminary data.</text>
</comment>